<evidence type="ECO:0000256" key="3">
    <source>
        <dbReference type="ARBA" id="ARBA00022600"/>
    </source>
</evidence>
<dbReference type="PANTHER" id="PTHR10749">
    <property type="entry name" value="PHOSPHORYLASE B KINASE REGULATORY SUBUNIT"/>
    <property type="match status" value="1"/>
</dbReference>
<protein>
    <recommendedName>
        <fullName evidence="7">Integrase catalytic domain-containing protein</fullName>
    </recommendedName>
</protein>
<dbReference type="GO" id="GO:0003676">
    <property type="term" value="F:nucleic acid binding"/>
    <property type="evidence" value="ECO:0007669"/>
    <property type="project" value="InterPro"/>
</dbReference>
<dbReference type="Gene3D" id="3.30.420.10">
    <property type="entry name" value="Ribonuclease H-like superfamily/Ribonuclease H"/>
    <property type="match status" value="1"/>
</dbReference>
<dbReference type="CDD" id="cd01644">
    <property type="entry name" value="RT_pepA17"/>
    <property type="match status" value="1"/>
</dbReference>
<evidence type="ECO:0000259" key="7">
    <source>
        <dbReference type="PROSITE" id="PS50994"/>
    </source>
</evidence>
<name>A0A8W8JRF6_MAGGI</name>
<dbReference type="EnsemblMetazoa" id="G20170.14">
    <property type="protein sequence ID" value="G20170.14:cds"/>
    <property type="gene ID" value="G20170"/>
</dbReference>
<dbReference type="Pfam" id="PF00723">
    <property type="entry name" value="Glyco_hydro_15"/>
    <property type="match status" value="2"/>
</dbReference>
<reference evidence="8" key="1">
    <citation type="submission" date="2022-08" db="UniProtKB">
        <authorList>
            <consortium name="EnsemblMetazoa"/>
        </authorList>
    </citation>
    <scope>IDENTIFICATION</scope>
    <source>
        <strain evidence="8">05x7-T-G4-1.051#20</strain>
    </source>
</reference>
<sequence>MRHLEQLDSFRPIRAGNSKDLEKFADILDIAVINLKDAGRTDELKNGSLYVKLQKKIPESLLSTYHRWVYEKKKTESVESLREWILQESEFRTVANETVYGLQVDSNNNFDSKKCSRDRNHVNVHQRSFFTNTKTFNKLCQMCQGQHGIWSCEQFKKLEVSQKWNFVRQSKLCFRCLGSGHLGKTCRRSRPCGIDHCTETHHRLLHIENRAVNQNTDGYQRDLSASVLNQNAPEFRPYRNPQRPTSSVRTAENSNVDTQISVNQDRTLTCHGGEPQFIALRTIPVIVRNGSKTMRVNALLDDASTRTYINADVAAELGLHGKLQRITVGVLNDKTESFETMPVEFQIESDDGRTKTKVEALTADKVTGDMCVINWRKYQHKWDHLRGLEFPGVGKHSMVDILIGMDQSELHYAYQEIRGRPDEPVARLTPLGWTCVGKIPGSNEICVQTHFNRTYFIQNQKSDNELDKILCKFWEMENFSEPQKKQSFSLEERSVYEKVKDSLKFVDDHYEVAIPWKEEKPDLPCNYDMALQRLENTEKRLMKNPEVRDSYSKTIEQYLEKGYIRKINQDEEKSGKWFLPHFPVIRPDKSTTKTRIVFDASAKHCGVSLNDMIHCGPKLQNELFDVLLRFRRNSVAIVCDIAEMYLRIKVPQDDRPYQQFLWRDVNIEEKPDVYEFSSVVFGINSSPFQAQFVAQTHAETNRETYPMAAETVLKSTYMDDSMDSVSTEEDGVKLYRQLSALWEKAGMYARKWLSNSVGVLQHIPPEDVVPEVDLHDNSLPSVKTLGVLWKAKDDIFTFKASPPEDDFTYTKRNFLRKIAMLFDPLGFLGPYTIRAKVLLQEMWTAGLDWDDVLSEDLISKAEKWFRELTELSLIEVPRCLRLSNGEIISTYLHTFVDASQDAYGAVVYQRCIYDDGSVSVRFVTAKSKVAPLTTVSIPRLELMGAILGLRLTLSVTSALEMDGDQCTFWTDSMNVLCWIKAQSRSFKPFVANRIGEIQSASNPKQWHHVPTEINPADMISRGVTVSQLQKDSVWWSGPHFLTLDESQWPNQKVEKQDSDKERKKLSREVVNDSYSFLARSVGYRDTECCLNPESYSSWIRLVRIQAWINRFVNNCRMSIKDRCKGELNAEEVEGAETQIIRTAQKCEFHCEYRLLKQNKPLHQSSKLLSLNPVIDEDGLLRCDGRLKYAEYLPYDVRYPVILPRNNRVTTLIIKYHHEKGKHVTGTNHTLSMISSRFWIISAREEIRKWERQCNKCCRNKARPAEQLMGPLPSIRTKQPLHAFSRTAVDYGGPFITKQGRGKRRDKRYLCLFTCVMSRAVHLEVAFGLDTDSFLNAFYRMVSRRGLPTEVISDNGTNFVGGNNELTELVGLLDHTKIQQSTANLGVKWHFNPPLAPHFGGVHEIMIKAAKRAIYAVIGSADVTDEELMTAFAGAEALINSRPLTYQSANPNDDVPLTPNHFLHGQVGGLFAPETVDTTEFNPRKRWRRIQELVRHFWHRWMREWLPGLNINVIGLYLIFLVQMITSGLQIIFTTDEVNFVQNLVFYVERAYRTPDYGTWERGSKYNNGSTEIHASSIGLAKSSLESINGVNLFGEQGTSSSVIYVDIDAHNRNRTIFESILPRESNSKCVNLSSEVQQVLVVGCRSVGCKCAGGSTIILCGSDNACSLFCSSIGIAKAALEAVNGENLFGKQGASWSVVFVDYDAHNRNRTIFEGILPRESNSKNTDAALLSTIGWPAFALHEEDIKNRTISKVLRKLKGKYGIKRYLRDGYRTVLEDNKRRFYKPAEIKLFDGIECEWPIFYIMMLIDKVFQHDKDGIEYYSQLIKPLLYDSEEGKLVPKFFYVPKENIDEEKRVPGSMTRYPSAEGTTDGTFMLGQSVYFISQLLVNGLLNVNDLDPIRRHLPASERPKVNMRYSSFQITPPDLVIQVILIAESARLQQLLATYGIQTQTPHQIEPIQIWSPKELSKAYEYLGVNRKLGLTGRPKRPFGVLSTSKIYRVCGSTVLCYPLVFEVSDFYLAQDVPIMLDDLKNDLAFLSKCWKLSGRPTFCMIIRENNVRGPNFEEFLNLLAQFKRGDVDGIRVRLGKLQSLITSGCVEHLDFLDKIGDPSDIFVPFEEKTVGASFKSLTEIPKLPELNDATLRYNEQDLMRKANWDLIHMLKLTDGIYSQSQILRVLFQREGANFWIEGESIVQKMEHLIHLAGLYKEWSVVRLQSALLHKTVDSLAPSVTTILVRGKQVTVGVYGHEEEVLDKPVSPGFLQDLIFKICLPYNIQEAVLQQELILGIGKLIATSPDLFDGILKIRIGWFVRAMRFELEQDDEGIELHDLSPNDVKGMLIAVLVRNVYEADLRTPLQKRQLDGALNRVPKDFYDRVWSILEKTPYGIKVAGYLLPQQPTLSDMTMYELNFSLLVEQMLSKIVDPAYRQIMVETFMVVSTMLERNPEASFDQAVNMDKIIMDAFEEFQRDLSKSEGHEKQDEMTKFYSTPPNVKHGTSRYLTKAVINNLLEGEMKFVSDDMCSVS</sequence>
<dbReference type="Pfam" id="PF17921">
    <property type="entry name" value="Integrase_H2C2"/>
    <property type="match status" value="1"/>
</dbReference>
<dbReference type="Gene3D" id="3.10.10.10">
    <property type="entry name" value="HIV Type 1 Reverse Transcriptase, subunit A, domain 1"/>
    <property type="match status" value="1"/>
</dbReference>
<comment type="pathway">
    <text evidence="1">Glycan biosynthesis; glycogen metabolism.</text>
</comment>
<evidence type="ECO:0000256" key="1">
    <source>
        <dbReference type="ARBA" id="ARBA00005131"/>
    </source>
</evidence>
<dbReference type="InterPro" id="IPR011613">
    <property type="entry name" value="GH15-like"/>
</dbReference>
<keyword evidence="3" id="KW-0321">Glycogen metabolism</keyword>
<evidence type="ECO:0000313" key="9">
    <source>
        <dbReference type="Proteomes" id="UP000005408"/>
    </source>
</evidence>
<dbReference type="InterPro" id="IPR008042">
    <property type="entry name" value="Retrotrans_Pao"/>
</dbReference>
<dbReference type="SUPFAM" id="SSF53098">
    <property type="entry name" value="Ribonuclease H-like"/>
    <property type="match status" value="1"/>
</dbReference>
<dbReference type="GO" id="GO:0015074">
    <property type="term" value="P:DNA integration"/>
    <property type="evidence" value="ECO:0007669"/>
    <property type="project" value="InterPro"/>
</dbReference>
<evidence type="ECO:0000256" key="2">
    <source>
        <dbReference type="ARBA" id="ARBA00007128"/>
    </source>
</evidence>
<evidence type="ECO:0000256" key="6">
    <source>
        <dbReference type="SAM" id="MobiDB-lite"/>
    </source>
</evidence>
<organism evidence="8 9">
    <name type="scientific">Magallana gigas</name>
    <name type="common">Pacific oyster</name>
    <name type="synonym">Crassostrea gigas</name>
    <dbReference type="NCBI Taxonomy" id="29159"/>
    <lineage>
        <taxon>Eukaryota</taxon>
        <taxon>Metazoa</taxon>
        <taxon>Spiralia</taxon>
        <taxon>Lophotrochozoa</taxon>
        <taxon>Mollusca</taxon>
        <taxon>Bivalvia</taxon>
        <taxon>Autobranchia</taxon>
        <taxon>Pteriomorphia</taxon>
        <taxon>Ostreida</taxon>
        <taxon>Ostreoidea</taxon>
        <taxon>Ostreidae</taxon>
        <taxon>Magallana</taxon>
    </lineage>
</organism>
<dbReference type="InterPro" id="IPR008928">
    <property type="entry name" value="6-hairpin_glycosidase_sf"/>
</dbReference>
<dbReference type="SUPFAM" id="SSF56672">
    <property type="entry name" value="DNA/RNA polymerases"/>
    <property type="match status" value="1"/>
</dbReference>
<dbReference type="InterPro" id="IPR043128">
    <property type="entry name" value="Rev_trsase/Diguanyl_cyclase"/>
</dbReference>
<dbReference type="SUPFAM" id="SSF48208">
    <property type="entry name" value="Six-hairpin glycosidases"/>
    <property type="match status" value="2"/>
</dbReference>
<feature type="domain" description="Integrase catalytic" evidence="7">
    <location>
        <begin position="1275"/>
        <end position="1466"/>
    </location>
</feature>
<dbReference type="InterPro" id="IPR001584">
    <property type="entry name" value="Integrase_cat-core"/>
</dbReference>
<dbReference type="InterPro" id="IPR041588">
    <property type="entry name" value="Integrase_H2C2"/>
</dbReference>
<feature type="region of interest" description="Disordered" evidence="6">
    <location>
        <begin position="234"/>
        <end position="253"/>
    </location>
</feature>
<evidence type="ECO:0000256" key="5">
    <source>
        <dbReference type="ARBA" id="ARBA00023277"/>
    </source>
</evidence>
<dbReference type="GO" id="GO:0005977">
    <property type="term" value="P:glycogen metabolic process"/>
    <property type="evidence" value="ECO:0007669"/>
    <property type="project" value="UniProtKB-KW"/>
</dbReference>
<accession>A0A8W8JRF6</accession>
<dbReference type="InterPro" id="IPR008734">
    <property type="entry name" value="PHK_A/B_su"/>
</dbReference>
<dbReference type="Gene3D" id="3.30.70.270">
    <property type="match status" value="1"/>
</dbReference>
<evidence type="ECO:0000313" key="8">
    <source>
        <dbReference type="EnsemblMetazoa" id="G20170.14:cds"/>
    </source>
</evidence>
<dbReference type="PROSITE" id="PS50994">
    <property type="entry name" value="INTEGRASE"/>
    <property type="match status" value="1"/>
</dbReference>
<comment type="similarity">
    <text evidence="2">Belongs to the phosphorylase b kinase regulatory chain family.</text>
</comment>
<dbReference type="Pfam" id="PF05380">
    <property type="entry name" value="Peptidase_A17"/>
    <property type="match status" value="1"/>
</dbReference>
<dbReference type="Proteomes" id="UP000005408">
    <property type="component" value="Unassembled WGS sequence"/>
</dbReference>
<dbReference type="InterPro" id="IPR043502">
    <property type="entry name" value="DNA/RNA_pol_sf"/>
</dbReference>
<keyword evidence="4" id="KW-0112">Calmodulin-binding</keyword>
<feature type="compositionally biased region" description="Polar residues" evidence="6">
    <location>
        <begin position="242"/>
        <end position="253"/>
    </location>
</feature>
<dbReference type="InterPro" id="IPR045583">
    <property type="entry name" value="KPBA/B_C"/>
</dbReference>
<dbReference type="InterPro" id="IPR036397">
    <property type="entry name" value="RNaseH_sf"/>
</dbReference>
<keyword evidence="5" id="KW-0119">Carbohydrate metabolism</keyword>
<keyword evidence="9" id="KW-1185">Reference proteome</keyword>
<dbReference type="PANTHER" id="PTHR10749:SF8">
    <property type="entry name" value="PHOSPHORYLASE B KINASE REGULATORY SUBUNIT BETA"/>
    <property type="match status" value="1"/>
</dbReference>
<proteinExistence type="inferred from homology"/>
<dbReference type="Pfam" id="PF19292">
    <property type="entry name" value="KPBB_C"/>
    <property type="match status" value="1"/>
</dbReference>
<dbReference type="GO" id="GO:0005964">
    <property type="term" value="C:phosphorylase kinase complex"/>
    <property type="evidence" value="ECO:0007669"/>
    <property type="project" value="TreeGrafter"/>
</dbReference>
<dbReference type="InterPro" id="IPR012337">
    <property type="entry name" value="RNaseH-like_sf"/>
</dbReference>
<evidence type="ECO:0000256" key="4">
    <source>
        <dbReference type="ARBA" id="ARBA00022860"/>
    </source>
</evidence>
<dbReference type="GO" id="GO:0005516">
    <property type="term" value="F:calmodulin binding"/>
    <property type="evidence" value="ECO:0007669"/>
    <property type="project" value="UniProtKB-KW"/>
</dbReference>